<dbReference type="Gene3D" id="3.40.50.150">
    <property type="entry name" value="Vaccinia Virus protein VP39"/>
    <property type="match status" value="1"/>
</dbReference>
<proteinExistence type="predicted"/>
<dbReference type="InterPro" id="IPR054170">
    <property type="entry name" value="RlmL_1st"/>
</dbReference>
<reference evidence="7 8" key="1">
    <citation type="journal article" date="2020" name="G3 (Bethesda)">
        <title>Improved Reference Genome for Cyclotella cryptica CCMP332, a Model for Cell Wall Morphogenesis, Salinity Adaptation, and Lipid Production in Diatoms (Bacillariophyta).</title>
        <authorList>
            <person name="Roberts W.R."/>
            <person name="Downey K.M."/>
            <person name="Ruck E.C."/>
            <person name="Traller J.C."/>
            <person name="Alverson A.J."/>
        </authorList>
    </citation>
    <scope>NUCLEOTIDE SEQUENCE [LARGE SCALE GENOMIC DNA]</scope>
    <source>
        <strain evidence="7 8">CCMP332</strain>
    </source>
</reference>
<dbReference type="EMBL" id="JABMIG020000239">
    <property type="protein sequence ID" value="KAL3784304.1"/>
    <property type="molecule type" value="Genomic_DNA"/>
</dbReference>
<comment type="caution">
    <text evidence="7">The sequence shown here is derived from an EMBL/GenBank/DDBJ whole genome shotgun (WGS) entry which is preliminary data.</text>
</comment>
<accession>A0ABD3P9D0</accession>
<protein>
    <submittedName>
        <fullName evidence="7">Uncharacterized protein</fullName>
    </submittedName>
</protein>
<keyword evidence="2" id="KW-0808">Transferase</keyword>
<dbReference type="Pfam" id="PF01170">
    <property type="entry name" value="UPF0020"/>
    <property type="match status" value="1"/>
</dbReference>
<keyword evidence="8" id="KW-1185">Reference proteome</keyword>
<evidence type="ECO:0000256" key="1">
    <source>
        <dbReference type="ARBA" id="ARBA00022603"/>
    </source>
</evidence>
<evidence type="ECO:0000313" key="8">
    <source>
        <dbReference type="Proteomes" id="UP001516023"/>
    </source>
</evidence>
<feature type="chain" id="PRO_5044762906" evidence="4">
    <location>
        <begin position="22"/>
        <end position="667"/>
    </location>
</feature>
<dbReference type="PANTHER" id="PTHR47313">
    <property type="entry name" value="RIBOSOMAL RNA LARGE SUBUNIT METHYLTRANSFERASE K/L"/>
    <property type="match status" value="1"/>
</dbReference>
<feature type="region of interest" description="Disordered" evidence="3">
    <location>
        <begin position="57"/>
        <end position="125"/>
    </location>
</feature>
<dbReference type="PANTHER" id="PTHR47313:SF1">
    <property type="entry name" value="RIBOSOMAL RNA LARGE SUBUNIT METHYLTRANSFERASE K_L"/>
    <property type="match status" value="1"/>
</dbReference>
<feature type="compositionally biased region" description="Basic and acidic residues" evidence="3">
    <location>
        <begin position="68"/>
        <end position="77"/>
    </location>
</feature>
<evidence type="ECO:0000256" key="2">
    <source>
        <dbReference type="ARBA" id="ARBA00022679"/>
    </source>
</evidence>
<feature type="region of interest" description="Disordered" evidence="3">
    <location>
        <begin position="311"/>
        <end position="345"/>
    </location>
</feature>
<feature type="region of interest" description="Disordered" evidence="3">
    <location>
        <begin position="366"/>
        <end position="386"/>
    </location>
</feature>
<feature type="signal peptide" evidence="4">
    <location>
        <begin position="1"/>
        <end position="21"/>
    </location>
</feature>
<gene>
    <name evidence="7" type="ORF">HJC23_004968</name>
</gene>
<feature type="compositionally biased region" description="Basic residues" evidence="3">
    <location>
        <begin position="101"/>
        <end position="111"/>
    </location>
</feature>
<evidence type="ECO:0000259" key="6">
    <source>
        <dbReference type="Pfam" id="PF22020"/>
    </source>
</evidence>
<evidence type="ECO:0000313" key="7">
    <source>
        <dbReference type="EMBL" id="KAL3784304.1"/>
    </source>
</evidence>
<evidence type="ECO:0000256" key="3">
    <source>
        <dbReference type="SAM" id="MobiDB-lite"/>
    </source>
</evidence>
<dbReference type="GO" id="GO:0032259">
    <property type="term" value="P:methylation"/>
    <property type="evidence" value="ECO:0007669"/>
    <property type="project" value="UniProtKB-KW"/>
</dbReference>
<dbReference type="CDD" id="cd11715">
    <property type="entry name" value="THUMP_AdoMetMT"/>
    <property type="match status" value="1"/>
</dbReference>
<dbReference type="GO" id="GO:0008168">
    <property type="term" value="F:methyltransferase activity"/>
    <property type="evidence" value="ECO:0007669"/>
    <property type="project" value="UniProtKB-KW"/>
</dbReference>
<dbReference type="GO" id="GO:0043527">
    <property type="term" value="C:tRNA methyltransferase complex"/>
    <property type="evidence" value="ECO:0007669"/>
    <property type="project" value="UniProtKB-ARBA"/>
</dbReference>
<feature type="compositionally biased region" description="Basic and acidic residues" evidence="3">
    <location>
        <begin position="325"/>
        <end position="340"/>
    </location>
</feature>
<feature type="domain" description="Ribosomal RNA large subunit methyltransferase K/L-like methyltransferase" evidence="5">
    <location>
        <begin position="414"/>
        <end position="651"/>
    </location>
</feature>
<organism evidence="7 8">
    <name type="scientific">Cyclotella cryptica</name>
    <dbReference type="NCBI Taxonomy" id="29204"/>
    <lineage>
        <taxon>Eukaryota</taxon>
        <taxon>Sar</taxon>
        <taxon>Stramenopiles</taxon>
        <taxon>Ochrophyta</taxon>
        <taxon>Bacillariophyta</taxon>
        <taxon>Coscinodiscophyceae</taxon>
        <taxon>Thalassiosirophycidae</taxon>
        <taxon>Stephanodiscales</taxon>
        <taxon>Stephanodiscaceae</taxon>
        <taxon>Cyclotella</taxon>
    </lineage>
</organism>
<dbReference type="Pfam" id="PF22020">
    <property type="entry name" value="RlmL_1st"/>
    <property type="match status" value="1"/>
</dbReference>
<dbReference type="SUPFAM" id="SSF53335">
    <property type="entry name" value="S-adenosyl-L-methionine-dependent methyltransferases"/>
    <property type="match status" value="1"/>
</dbReference>
<dbReference type="Proteomes" id="UP001516023">
    <property type="component" value="Unassembled WGS sequence"/>
</dbReference>
<sequence>MMPSTLIHYTSIFLLLPSVTSFSSNHHSTHGLLSPSHVRRRTLTPFTVRWNAHDSGDSWLMDDDEGENYSHNDDDNAMRMSHKPRNNNNNNNNNKGTTHSTKTKQPHSRRNTNHDNPRTPHDNENTDIRTYFATCIPGLHTTLAAELVSLGATDVQPMGSSGVSFRGVPSVGLQSVLWCRTAHKIMELIVSSCDSSLGHGYEYDEYNGYQYRGIRSGNELYQFVQTCVHTPSLLGNGRGGLHTLSVSTIYASRVPRELCHGHFTALTVKNALVDSVRELREDGVRPDVDVEDADVPLVVVLRGRRRLEEGRRRNGRNGATILGRGKNDGRGYAESPRKEQEEEEEGLVADVDIYRCLHSGGSLHKRGYRSENFGSEQDDIRNDDDSDLATWEMKTPRRKTHPNKSSNNNNTPIHRAAMKESLAAGLLLESGWDKLIHAARSDGCGAVFIDPMTGSGTFPIEAALIACDVAPGLLRMASWKNGGGVASSSSKNPHRFPPAVRWKDFCEKSTDWEDLLADAARRAKSGVDCAKTNNVSILCNEKNSRAIALARTSIKNSGVGSIISLHEGDCLDWTLDSEAVIEGRTIFACNPPWGIRLTEDIDESWVSLREFLRREGNGAEAWVLSGNKDLTKILRMKKSRSVVVRTAEEDLRWLQYHIFRKSEAPVV</sequence>
<dbReference type="InterPro" id="IPR000241">
    <property type="entry name" value="RlmKL-like_Mtase"/>
</dbReference>
<name>A0ABD3P9D0_9STRA</name>
<evidence type="ECO:0000259" key="5">
    <source>
        <dbReference type="Pfam" id="PF01170"/>
    </source>
</evidence>
<keyword evidence="4" id="KW-0732">Signal</keyword>
<evidence type="ECO:0000256" key="4">
    <source>
        <dbReference type="SAM" id="SignalP"/>
    </source>
</evidence>
<dbReference type="InterPro" id="IPR029063">
    <property type="entry name" value="SAM-dependent_MTases_sf"/>
</dbReference>
<feature type="compositionally biased region" description="Basic and acidic residues" evidence="3">
    <location>
        <begin position="112"/>
        <end position="125"/>
    </location>
</feature>
<dbReference type="Gene3D" id="3.30.2130.30">
    <property type="match status" value="1"/>
</dbReference>
<feature type="domain" description="RlmL ferredoxin-like" evidence="6">
    <location>
        <begin position="130"/>
        <end position="186"/>
    </location>
</feature>
<dbReference type="AlphaFoldDB" id="A0ABD3P9D0"/>
<keyword evidence="1" id="KW-0489">Methyltransferase</keyword>